<evidence type="ECO:0000256" key="1">
    <source>
        <dbReference type="ARBA" id="ARBA00004429"/>
    </source>
</evidence>
<keyword evidence="6 7" id="KW-0472">Membrane</keyword>
<dbReference type="GO" id="GO:0005886">
    <property type="term" value="C:plasma membrane"/>
    <property type="evidence" value="ECO:0007669"/>
    <property type="project" value="UniProtKB-SubCell"/>
</dbReference>
<comment type="subcellular location">
    <subcellularLocation>
        <location evidence="1">Cell inner membrane</location>
        <topology evidence="1">Multi-pass membrane protein</topology>
    </subcellularLocation>
</comment>
<name>A0A2A6ZCT6_9FIRM</name>
<feature type="transmembrane region" description="Helical" evidence="7">
    <location>
        <begin position="396"/>
        <end position="419"/>
    </location>
</feature>
<feature type="transmembrane region" description="Helical" evidence="7">
    <location>
        <begin position="213"/>
        <end position="234"/>
    </location>
</feature>
<evidence type="ECO:0000313" key="9">
    <source>
        <dbReference type="EMBL" id="PDX59176.1"/>
    </source>
</evidence>
<dbReference type="Proteomes" id="UP000220752">
    <property type="component" value="Unassembled WGS sequence"/>
</dbReference>
<keyword evidence="2" id="KW-1003">Cell membrane</keyword>
<dbReference type="InterPro" id="IPR010656">
    <property type="entry name" value="DctM"/>
</dbReference>
<dbReference type="InterPro" id="IPR004681">
    <property type="entry name" value="TRAP_DctM"/>
</dbReference>
<evidence type="ECO:0000256" key="7">
    <source>
        <dbReference type="SAM" id="Phobius"/>
    </source>
</evidence>
<feature type="transmembrane region" description="Helical" evidence="7">
    <location>
        <begin position="317"/>
        <end position="343"/>
    </location>
</feature>
<feature type="transmembrane region" description="Helical" evidence="7">
    <location>
        <begin position="278"/>
        <end position="297"/>
    </location>
</feature>
<protein>
    <submittedName>
        <fullName evidence="9">C4-dicarboxylate ABC transporter permease</fullName>
    </submittedName>
</protein>
<keyword evidence="4 7" id="KW-0812">Transmembrane</keyword>
<evidence type="ECO:0000259" key="8">
    <source>
        <dbReference type="Pfam" id="PF06808"/>
    </source>
</evidence>
<dbReference type="Pfam" id="PF06808">
    <property type="entry name" value="DctM"/>
    <property type="match status" value="1"/>
</dbReference>
<dbReference type="GO" id="GO:0022857">
    <property type="term" value="F:transmembrane transporter activity"/>
    <property type="evidence" value="ECO:0007669"/>
    <property type="project" value="TreeGrafter"/>
</dbReference>
<accession>A0A2A6ZCT6</accession>
<dbReference type="EMBL" id="NMTQ01000020">
    <property type="protein sequence ID" value="PDX59176.1"/>
    <property type="molecule type" value="Genomic_DNA"/>
</dbReference>
<dbReference type="NCBIfam" id="TIGR00786">
    <property type="entry name" value="dctM"/>
    <property type="match status" value="1"/>
</dbReference>
<keyword evidence="3" id="KW-0997">Cell inner membrane</keyword>
<keyword evidence="5 7" id="KW-1133">Transmembrane helix</keyword>
<dbReference type="RefSeq" id="WP_097776874.1">
    <property type="nucleotide sequence ID" value="NZ_CABMES010000004.1"/>
</dbReference>
<dbReference type="PIRSF" id="PIRSF006066">
    <property type="entry name" value="HI0050"/>
    <property type="match status" value="1"/>
</dbReference>
<dbReference type="AlphaFoldDB" id="A0A2A6ZCT6"/>
<feature type="transmembrane region" description="Helical" evidence="7">
    <location>
        <begin position="240"/>
        <end position="257"/>
    </location>
</feature>
<evidence type="ECO:0000256" key="4">
    <source>
        <dbReference type="ARBA" id="ARBA00022692"/>
    </source>
</evidence>
<organism evidence="9 10">
    <name type="scientific">Faecalibacterium langellae</name>
    <dbReference type="NCBI Taxonomy" id="3435293"/>
    <lineage>
        <taxon>Bacteria</taxon>
        <taxon>Bacillati</taxon>
        <taxon>Bacillota</taxon>
        <taxon>Clostridia</taxon>
        <taxon>Eubacteriales</taxon>
        <taxon>Oscillospiraceae</taxon>
        <taxon>Faecalibacterium</taxon>
    </lineage>
</organism>
<feature type="transmembrane region" description="Helical" evidence="7">
    <location>
        <begin position="169"/>
        <end position="192"/>
    </location>
</feature>
<sequence>MIAWLLISFFVLLFLGVPIAMSLGLSAMGGILFLGGGSTVTIAQRMFEGMNSFALLAIPLYTFAGFTMSKGGISKRLMDFCYSIVGHIYGGLAHVNVLSSMIFAGISGSAVADTAGVSGMFMPEMVRKGYSKNFTVAVTAISSTIGIIIPPSIPMVVIAGICGISTGKLFLGGIIPGVLCGLAQMIVSYFMAKKEGVPKEPGHFTIGPVLHGLWESWPALLMPIIIVGTITMGIVSPTEAGVIAVVYGLFAGGIIYRELKWEDIKFAFAETVRTSGRIFIVIGAAKLYTVMLTTAGFDKWVAKTMLGFSTNPTVILIMILLIFFIVTMFMESIATLTLFMPILYPIALGVGIDPIVLSVLITVVIGVGLVTPPVGMCIYVACDLMDVTVGEVFPTLVPFIAATFVCIALMVAFPQLILLPTYLMA</sequence>
<dbReference type="PANTHER" id="PTHR33362">
    <property type="entry name" value="SIALIC ACID TRAP TRANSPORTER PERMEASE PROTEIN SIAT-RELATED"/>
    <property type="match status" value="1"/>
</dbReference>
<feature type="transmembrane region" description="Helical" evidence="7">
    <location>
        <begin position="50"/>
        <end position="68"/>
    </location>
</feature>
<feature type="domain" description="TRAP C4-dicarboxylate transport system permease DctM subunit" evidence="8">
    <location>
        <begin position="6"/>
        <end position="416"/>
    </location>
</feature>
<comment type="caution">
    <text evidence="9">The sequence shown here is derived from an EMBL/GenBank/DDBJ whole genome shotgun (WGS) entry which is preliminary data.</text>
</comment>
<evidence type="ECO:0000256" key="5">
    <source>
        <dbReference type="ARBA" id="ARBA00022989"/>
    </source>
</evidence>
<evidence type="ECO:0000256" key="3">
    <source>
        <dbReference type="ARBA" id="ARBA00022519"/>
    </source>
</evidence>
<keyword evidence="10" id="KW-1185">Reference proteome</keyword>
<feature type="transmembrane region" description="Helical" evidence="7">
    <location>
        <begin position="134"/>
        <end position="157"/>
    </location>
</feature>
<feature type="transmembrane region" description="Helical" evidence="7">
    <location>
        <begin position="355"/>
        <end position="381"/>
    </location>
</feature>
<evidence type="ECO:0000256" key="2">
    <source>
        <dbReference type="ARBA" id="ARBA00022475"/>
    </source>
</evidence>
<evidence type="ECO:0000313" key="10">
    <source>
        <dbReference type="Proteomes" id="UP000220752"/>
    </source>
</evidence>
<evidence type="ECO:0000256" key="6">
    <source>
        <dbReference type="ARBA" id="ARBA00023136"/>
    </source>
</evidence>
<proteinExistence type="predicted"/>
<dbReference type="PANTHER" id="PTHR33362:SF2">
    <property type="entry name" value="TRAP TRANSPORTER LARGE PERMEASE PROTEIN"/>
    <property type="match status" value="1"/>
</dbReference>
<gene>
    <name evidence="9" type="ORF">CGS46_04195</name>
</gene>
<reference evidence="9 10" key="1">
    <citation type="journal article" date="2017" name="Front. Microbiol.">
        <title>New Insights into the Diversity of the Genus Faecalibacterium.</title>
        <authorList>
            <person name="Benevides L."/>
            <person name="Burman S."/>
            <person name="Martin R."/>
            <person name="Robert V."/>
            <person name="Thomas M."/>
            <person name="Miquel S."/>
            <person name="Chain F."/>
            <person name="Sokol H."/>
            <person name="Bermudez-Humaran L.G."/>
            <person name="Morrison M."/>
            <person name="Langella P."/>
            <person name="Azevedo V.A."/>
            <person name="Chatel J.M."/>
            <person name="Soares S."/>
        </authorList>
    </citation>
    <scope>NUCLEOTIDE SEQUENCE [LARGE SCALE GENOMIC DNA]</scope>
    <source>
        <strain evidence="10">CNCM I-4540</strain>
    </source>
</reference>